<accession>A0AAP3DHX4</accession>
<dbReference type="Proteomes" id="UP001077662">
    <property type="component" value="Unassembled WGS sequence"/>
</dbReference>
<evidence type="ECO:0000313" key="1">
    <source>
        <dbReference type="EMBL" id="MCZ0808809.1"/>
    </source>
</evidence>
<gene>
    <name evidence="1" type="ORF">O0554_18135</name>
</gene>
<protein>
    <submittedName>
        <fullName evidence="1">Uncharacterized protein</fullName>
    </submittedName>
</protein>
<dbReference type="InterPro" id="IPR020288">
    <property type="entry name" value="Sheath_initiator"/>
</dbReference>
<comment type="caution">
    <text evidence="1">The sequence shown here is derived from an EMBL/GenBank/DDBJ whole genome shotgun (WGS) entry which is preliminary data.</text>
</comment>
<organism evidence="1 2">
    <name type="scientific">Brevibacillus laterosporus</name>
    <name type="common">Bacillus laterosporus</name>
    <dbReference type="NCBI Taxonomy" id="1465"/>
    <lineage>
        <taxon>Bacteria</taxon>
        <taxon>Bacillati</taxon>
        <taxon>Bacillota</taxon>
        <taxon>Bacilli</taxon>
        <taxon>Bacillales</taxon>
        <taxon>Paenibacillaceae</taxon>
        <taxon>Brevibacillus</taxon>
    </lineage>
</organism>
<dbReference type="Pfam" id="PF10934">
    <property type="entry name" value="Sheath_initiator"/>
    <property type="match status" value="1"/>
</dbReference>
<dbReference type="AlphaFoldDB" id="A0AAP3DHX4"/>
<dbReference type="EMBL" id="JAPTNE010000024">
    <property type="protein sequence ID" value="MCZ0808809.1"/>
    <property type="molecule type" value="Genomic_DNA"/>
</dbReference>
<dbReference type="RefSeq" id="WP_258434252.1">
    <property type="nucleotide sequence ID" value="NZ_JANSGW010000024.1"/>
</dbReference>
<evidence type="ECO:0000313" key="2">
    <source>
        <dbReference type="Proteomes" id="UP001077662"/>
    </source>
</evidence>
<reference evidence="1" key="1">
    <citation type="submission" date="2022-09" db="EMBL/GenBank/DDBJ databases">
        <title>Genome analysis and characterization of larvicidal activity of Brevibacillus strains.</title>
        <authorList>
            <person name="Patrusheva E.V."/>
            <person name="Izotova A.O."/>
            <person name="Toshchakov S.V."/>
            <person name="Sineoky S.P."/>
        </authorList>
    </citation>
    <scope>NUCLEOTIDE SEQUENCE</scope>
    <source>
        <strain evidence="1">VKPM_B-13247</strain>
    </source>
</reference>
<proteinExistence type="predicted"/>
<name>A0AAP3DHX4_BRELA</name>
<sequence>MKYREMVGGDYSIGRPFLTNAAAVGQAIYTRLKLLMEEWWEQLDDGLPLFQNILGTRGHPDNLQAVDLLVQARIIETPHVSQITDFQSAFDSRIYSFQCNVETTFGESIPISYDFTF</sequence>